<evidence type="ECO:0000313" key="1">
    <source>
        <dbReference type="EMBL" id="KAK3786765.1"/>
    </source>
</evidence>
<accession>A0AAE1DYA1</accession>
<name>A0AAE1DYA1_9GAST</name>
<dbReference type="AlphaFoldDB" id="A0AAE1DYA1"/>
<dbReference type="Proteomes" id="UP001283361">
    <property type="component" value="Unassembled WGS sequence"/>
</dbReference>
<comment type="caution">
    <text evidence="1">The sequence shown here is derived from an EMBL/GenBank/DDBJ whole genome shotgun (WGS) entry which is preliminary data.</text>
</comment>
<protein>
    <submittedName>
        <fullName evidence="1">Uncharacterized protein</fullName>
    </submittedName>
</protein>
<dbReference type="EMBL" id="JAWDGP010001945">
    <property type="protein sequence ID" value="KAK3786765.1"/>
    <property type="molecule type" value="Genomic_DNA"/>
</dbReference>
<reference evidence="1" key="1">
    <citation type="journal article" date="2023" name="G3 (Bethesda)">
        <title>A reference genome for the long-term kleptoplast-retaining sea slug Elysia crispata morphotype clarki.</title>
        <authorList>
            <person name="Eastman K.E."/>
            <person name="Pendleton A.L."/>
            <person name="Shaikh M.A."/>
            <person name="Suttiyut T."/>
            <person name="Ogas R."/>
            <person name="Tomko P."/>
            <person name="Gavelis G."/>
            <person name="Widhalm J.R."/>
            <person name="Wisecaver J.H."/>
        </authorList>
    </citation>
    <scope>NUCLEOTIDE SEQUENCE</scope>
    <source>
        <strain evidence="1">ECLA1</strain>
    </source>
</reference>
<organism evidence="1 2">
    <name type="scientific">Elysia crispata</name>
    <name type="common">lettuce slug</name>
    <dbReference type="NCBI Taxonomy" id="231223"/>
    <lineage>
        <taxon>Eukaryota</taxon>
        <taxon>Metazoa</taxon>
        <taxon>Spiralia</taxon>
        <taxon>Lophotrochozoa</taxon>
        <taxon>Mollusca</taxon>
        <taxon>Gastropoda</taxon>
        <taxon>Heterobranchia</taxon>
        <taxon>Euthyneura</taxon>
        <taxon>Panpulmonata</taxon>
        <taxon>Sacoglossa</taxon>
        <taxon>Placobranchoidea</taxon>
        <taxon>Plakobranchidae</taxon>
        <taxon>Elysia</taxon>
    </lineage>
</organism>
<gene>
    <name evidence="1" type="ORF">RRG08_000970</name>
</gene>
<sequence length="156" mass="17746">MKFTLRLKSQAQTVEPLKPQRDKIINSLTFFRLLITLHKSEEYDDIVCVLYCLPRRCYGKLPFGTDRTSVPPLIPSQAKIILANRSLRKIGDPICCGAAQSPSLCKENQCLRLSPFFFDGTILLKLRSQHRADDLALIAWTDDCPTYRSGKDWPSS</sequence>
<keyword evidence="2" id="KW-1185">Reference proteome</keyword>
<evidence type="ECO:0000313" key="2">
    <source>
        <dbReference type="Proteomes" id="UP001283361"/>
    </source>
</evidence>
<proteinExistence type="predicted"/>